<organism evidence="4 5">
    <name type="scientific">Candidatus Avoscillospira avistercoris</name>
    <dbReference type="NCBI Taxonomy" id="2840707"/>
    <lineage>
        <taxon>Bacteria</taxon>
        <taxon>Bacillati</taxon>
        <taxon>Bacillota</taxon>
        <taxon>Clostridia</taxon>
        <taxon>Eubacteriales</taxon>
        <taxon>Oscillospiraceae</taxon>
        <taxon>Oscillospiraceae incertae sedis</taxon>
        <taxon>Candidatus Avoscillospira</taxon>
    </lineage>
</organism>
<evidence type="ECO:0000256" key="1">
    <source>
        <dbReference type="ARBA" id="ARBA00022737"/>
    </source>
</evidence>
<proteinExistence type="predicted"/>
<evidence type="ECO:0000313" key="5">
    <source>
        <dbReference type="Proteomes" id="UP000886741"/>
    </source>
</evidence>
<reference evidence="4" key="1">
    <citation type="submission" date="2020-10" db="EMBL/GenBank/DDBJ databases">
        <authorList>
            <person name="Gilroy R."/>
        </authorList>
    </citation>
    <scope>NUCLEOTIDE SEQUENCE</scope>
    <source>
        <strain evidence="4">ChiBcec16-1751</strain>
    </source>
</reference>
<gene>
    <name evidence="4" type="ORF">IAA83_08810</name>
</gene>
<feature type="chain" id="PRO_5039632620" evidence="2">
    <location>
        <begin position="31"/>
        <end position="414"/>
    </location>
</feature>
<reference evidence="4" key="2">
    <citation type="journal article" date="2021" name="PeerJ">
        <title>Extensive microbial diversity within the chicken gut microbiome revealed by metagenomics and culture.</title>
        <authorList>
            <person name="Gilroy R."/>
            <person name="Ravi A."/>
            <person name="Getino M."/>
            <person name="Pursley I."/>
            <person name="Horton D.L."/>
            <person name="Alikhan N.F."/>
            <person name="Baker D."/>
            <person name="Gharbi K."/>
            <person name="Hall N."/>
            <person name="Watson M."/>
            <person name="Adriaenssens E.M."/>
            <person name="Foster-Nyarko E."/>
            <person name="Jarju S."/>
            <person name="Secka A."/>
            <person name="Antonio M."/>
            <person name="Oren A."/>
            <person name="Chaudhuri R.R."/>
            <person name="La Ragione R."/>
            <person name="Hildebrand F."/>
            <person name="Pallen M.J."/>
        </authorList>
    </citation>
    <scope>NUCLEOTIDE SEQUENCE</scope>
    <source>
        <strain evidence="4">ChiBcec16-1751</strain>
    </source>
</reference>
<accession>A0A9D1JU63</accession>
<protein>
    <submittedName>
        <fullName evidence="4">Cadherin-like domain-containing protein</fullName>
    </submittedName>
</protein>
<feature type="domain" description="SLH" evidence="3">
    <location>
        <begin position="199"/>
        <end position="287"/>
    </location>
</feature>
<evidence type="ECO:0000256" key="2">
    <source>
        <dbReference type="SAM" id="SignalP"/>
    </source>
</evidence>
<feature type="signal peptide" evidence="2">
    <location>
        <begin position="1"/>
        <end position="30"/>
    </location>
</feature>
<dbReference type="AlphaFoldDB" id="A0A9D1JU63"/>
<dbReference type="InterPro" id="IPR001119">
    <property type="entry name" value="SLH_dom"/>
</dbReference>
<keyword evidence="1" id="KW-0677">Repeat</keyword>
<evidence type="ECO:0000259" key="3">
    <source>
        <dbReference type="PROSITE" id="PS51272"/>
    </source>
</evidence>
<feature type="domain" description="SLH" evidence="3">
    <location>
        <begin position="288"/>
        <end position="354"/>
    </location>
</feature>
<dbReference type="Gene3D" id="2.60.40.2810">
    <property type="match status" value="1"/>
</dbReference>
<dbReference type="PROSITE" id="PS51272">
    <property type="entry name" value="SLH"/>
    <property type="match status" value="2"/>
</dbReference>
<dbReference type="Pfam" id="PF17963">
    <property type="entry name" value="Big_9"/>
    <property type="match status" value="1"/>
</dbReference>
<keyword evidence="2" id="KW-0732">Signal</keyword>
<comment type="caution">
    <text evidence="4">The sequence shown here is derived from an EMBL/GenBank/DDBJ whole genome shotgun (WGS) entry which is preliminary data.</text>
</comment>
<sequence length="414" mass="44205">MTSNFSPLRRVAPAAGAVLCVCVLATGAAAAQRETLYDAVYCFEAADFADSQQLTGIFLTEVPAPSVGKLCYGNRVLQAGDVLPASALTSLTLRPVCTGDQEAAVCYLPITEEGLGETQTVSISISSGENHAPTAQDGTLETYKNIANDGTLDVTDPEGDSLRYELTGAPKRGEVELRADGTYTYTPANNKVGSDRFSYTVTDAAGNVSNEATVEIEILKPMDKITYSDMEGDGDHFTALWLRERQLFSGESVGGTLCFNPDKAVTRGEFLVMLSQLTELKPDDAQMTSGFDDESLTPAWMRPYIVSALRAGYISGTTQDDGVVFRPTAELTTAEAAVMVQNVLQLPAVTEVSGQLADESVPAWAAEAVCALDEAGLPVGAYDETMTRRDAANLLYATACLLEDRMNEEPDSLF</sequence>
<dbReference type="Proteomes" id="UP000886741">
    <property type="component" value="Unassembled WGS sequence"/>
</dbReference>
<evidence type="ECO:0000313" key="4">
    <source>
        <dbReference type="EMBL" id="HIS65453.1"/>
    </source>
</evidence>
<name>A0A9D1JU63_9FIRM</name>
<dbReference type="EMBL" id="DVJJ01000133">
    <property type="protein sequence ID" value="HIS65453.1"/>
    <property type="molecule type" value="Genomic_DNA"/>
</dbReference>